<protein>
    <submittedName>
        <fullName evidence="2">Uncharacterized protein</fullName>
    </submittedName>
</protein>
<dbReference type="Proteomes" id="UP001165289">
    <property type="component" value="Unassembled WGS sequence"/>
</dbReference>
<reference evidence="2 3" key="1">
    <citation type="journal article" date="2023" name="BMC Biol.">
        <title>The compact genome of the sponge Oopsacas minuta (Hexactinellida) is lacking key metazoan core genes.</title>
        <authorList>
            <person name="Santini S."/>
            <person name="Schenkelaars Q."/>
            <person name="Jourda C."/>
            <person name="Duchesne M."/>
            <person name="Belahbib H."/>
            <person name="Rocher C."/>
            <person name="Selva M."/>
            <person name="Riesgo A."/>
            <person name="Vervoort M."/>
            <person name="Leys S.P."/>
            <person name="Kodjabachian L."/>
            <person name="Le Bivic A."/>
            <person name="Borchiellini C."/>
            <person name="Claverie J.M."/>
            <person name="Renard E."/>
        </authorList>
    </citation>
    <scope>NUCLEOTIDE SEQUENCE [LARGE SCALE GENOMIC DNA]</scope>
    <source>
        <strain evidence="2">SPO-2</strain>
    </source>
</reference>
<keyword evidence="3" id="KW-1185">Reference proteome</keyword>
<name>A0AAV7K8G0_9METZ</name>
<organism evidence="2 3">
    <name type="scientific">Oopsacas minuta</name>
    <dbReference type="NCBI Taxonomy" id="111878"/>
    <lineage>
        <taxon>Eukaryota</taxon>
        <taxon>Metazoa</taxon>
        <taxon>Porifera</taxon>
        <taxon>Hexactinellida</taxon>
        <taxon>Hexasterophora</taxon>
        <taxon>Lyssacinosida</taxon>
        <taxon>Leucopsacidae</taxon>
        <taxon>Oopsacas</taxon>
    </lineage>
</organism>
<proteinExistence type="predicted"/>
<gene>
    <name evidence="2" type="ORF">LOD99_16221</name>
</gene>
<evidence type="ECO:0000313" key="2">
    <source>
        <dbReference type="EMBL" id="KAI6656919.1"/>
    </source>
</evidence>
<dbReference type="EMBL" id="JAKMXF010000133">
    <property type="protein sequence ID" value="KAI6656919.1"/>
    <property type="molecule type" value="Genomic_DNA"/>
</dbReference>
<accession>A0AAV7K8G0</accession>
<evidence type="ECO:0000313" key="3">
    <source>
        <dbReference type="Proteomes" id="UP001165289"/>
    </source>
</evidence>
<feature type="transmembrane region" description="Helical" evidence="1">
    <location>
        <begin position="20"/>
        <end position="41"/>
    </location>
</feature>
<evidence type="ECO:0000256" key="1">
    <source>
        <dbReference type="SAM" id="Phobius"/>
    </source>
</evidence>
<keyword evidence="1" id="KW-0472">Membrane</keyword>
<feature type="transmembrane region" description="Helical" evidence="1">
    <location>
        <begin position="47"/>
        <end position="66"/>
    </location>
</feature>
<comment type="caution">
    <text evidence="2">The sequence shown here is derived from an EMBL/GenBank/DDBJ whole genome shotgun (WGS) entry which is preliminary data.</text>
</comment>
<dbReference type="AlphaFoldDB" id="A0AAV7K8G0"/>
<sequence>MRDEEKHHGSMIVYNYKNLILKQFLTSNIILLILLISKVIAVFFTDWGLALEILIQYPCYFSYITANVIQLHIPQNILTYYTILSPYIELIAGISFMIYQGMSILLYSLLIMDTLLGLCRVKCSQIVTAVITRKRTDNVADKIKPLIDRYHDHYYK</sequence>
<keyword evidence="1" id="KW-1133">Transmembrane helix</keyword>
<keyword evidence="1" id="KW-0812">Transmembrane</keyword>